<keyword evidence="5 6" id="KW-0520">NAD</keyword>
<dbReference type="Pfam" id="PF03447">
    <property type="entry name" value="NAD_binding_3"/>
    <property type="match status" value="1"/>
</dbReference>
<feature type="domain" description="Aspartate dehydrogenase" evidence="7">
    <location>
        <begin position="182"/>
        <end position="269"/>
    </location>
</feature>
<dbReference type="GO" id="GO:0050661">
    <property type="term" value="F:NADP binding"/>
    <property type="evidence" value="ECO:0007669"/>
    <property type="project" value="UniProtKB-UniRule"/>
</dbReference>
<dbReference type="Proteomes" id="UP000536262">
    <property type="component" value="Unassembled WGS sequence"/>
</dbReference>
<name>A0A7X0FB90_9HYPH</name>
<dbReference type="GO" id="GO:0051287">
    <property type="term" value="F:NAD binding"/>
    <property type="evidence" value="ECO:0007669"/>
    <property type="project" value="UniProtKB-UniRule"/>
</dbReference>
<dbReference type="InterPro" id="IPR002811">
    <property type="entry name" value="Asp_DH"/>
</dbReference>
<dbReference type="Gene3D" id="3.30.360.10">
    <property type="entry name" value="Dihydrodipicolinate Reductase, domain 2"/>
    <property type="match status" value="1"/>
</dbReference>
<dbReference type="InterPro" id="IPR011182">
    <property type="entry name" value="L-Asp_DH"/>
</dbReference>
<dbReference type="EMBL" id="JACHOU010000012">
    <property type="protein sequence ID" value="MBB6356239.1"/>
    <property type="molecule type" value="Genomic_DNA"/>
</dbReference>
<evidence type="ECO:0000256" key="4">
    <source>
        <dbReference type="ARBA" id="ARBA00023002"/>
    </source>
</evidence>
<feature type="active site" evidence="6">
    <location>
        <position position="234"/>
    </location>
</feature>
<keyword evidence="3 6" id="KW-0521">NADP</keyword>
<organism evidence="9 10">
    <name type="scientific">Aminobacter aganoensis</name>
    <dbReference type="NCBI Taxonomy" id="83264"/>
    <lineage>
        <taxon>Bacteria</taxon>
        <taxon>Pseudomonadati</taxon>
        <taxon>Pseudomonadota</taxon>
        <taxon>Alphaproteobacteria</taxon>
        <taxon>Hyphomicrobiales</taxon>
        <taxon>Phyllobacteriaceae</taxon>
        <taxon>Aminobacter</taxon>
    </lineage>
</organism>
<dbReference type="PIRSF" id="PIRSF005227">
    <property type="entry name" value="Asp_dh_NAD_syn"/>
    <property type="match status" value="1"/>
</dbReference>
<evidence type="ECO:0000256" key="5">
    <source>
        <dbReference type="ARBA" id="ARBA00023027"/>
    </source>
</evidence>
<evidence type="ECO:0000256" key="1">
    <source>
        <dbReference type="ARBA" id="ARBA00008331"/>
    </source>
</evidence>
<dbReference type="GO" id="GO:0033735">
    <property type="term" value="F:aspartate dehydrogenase [NAD(P)+] activity"/>
    <property type="evidence" value="ECO:0007669"/>
    <property type="project" value="UniProtKB-EC"/>
</dbReference>
<comment type="catalytic activity">
    <reaction evidence="6">
        <text>L-aspartate + NAD(+) + H2O = oxaloacetate + NH4(+) + NADH + H(+)</text>
        <dbReference type="Rhea" id="RHEA:11788"/>
        <dbReference type="ChEBI" id="CHEBI:15377"/>
        <dbReference type="ChEBI" id="CHEBI:15378"/>
        <dbReference type="ChEBI" id="CHEBI:16452"/>
        <dbReference type="ChEBI" id="CHEBI:28938"/>
        <dbReference type="ChEBI" id="CHEBI:29991"/>
        <dbReference type="ChEBI" id="CHEBI:57540"/>
        <dbReference type="ChEBI" id="CHEBI:57945"/>
        <dbReference type="EC" id="1.4.1.21"/>
    </reaction>
</comment>
<comment type="function">
    <text evidence="6">Specifically catalyzes the NAD or NADP-dependent dehydrogenation of L-aspartate to iminoaspartate.</text>
</comment>
<evidence type="ECO:0000313" key="9">
    <source>
        <dbReference type="EMBL" id="MBB6356239.1"/>
    </source>
</evidence>
<feature type="binding site" evidence="6">
    <location>
        <position position="204"/>
    </location>
    <ligand>
        <name>NAD(+)</name>
        <dbReference type="ChEBI" id="CHEBI:57540"/>
    </ligand>
</feature>
<sequence length="281" mass="29617">MLSQAGARKSSRTKRPLRLCFVGWGAIASRVGELLADRQPETVEIVAVAVRDADRERAGLPEGIRLISSPEEFAGLDLDMVIEAAGRPAVAIWGEAALRHAGSFVVSSTSAFTDEALLGLLLAVADETGSRILVPSGALGDLGALAAASVLPLDEVSHAIVKPPRAWSGTKAADLVDLDKLTQRTEFFSGSAREAAASFPQNANVAVITALSGIGLDRTRVVLVADPGISRNVHEISAFGAFGKLDLRFENEQLKTNPKSSEMTALSLVRLVENSVATLIR</sequence>
<reference evidence="9 10" key="1">
    <citation type="submission" date="2020-08" db="EMBL/GenBank/DDBJ databases">
        <title>Genomic Encyclopedia of Type Strains, Phase IV (KMG-IV): sequencing the most valuable type-strain genomes for metagenomic binning, comparative biology and taxonomic classification.</title>
        <authorList>
            <person name="Goeker M."/>
        </authorList>
    </citation>
    <scope>NUCLEOTIDE SEQUENCE [LARGE SCALE GENOMIC DNA]</scope>
    <source>
        <strain evidence="9 10">DSM 7051</strain>
    </source>
</reference>
<dbReference type="HAMAP" id="MF_01265">
    <property type="entry name" value="NadX"/>
    <property type="match status" value="1"/>
</dbReference>
<dbReference type="PANTHER" id="PTHR31873">
    <property type="entry name" value="L-ASPARTATE DEHYDROGENASE-RELATED"/>
    <property type="match status" value="1"/>
</dbReference>
<dbReference type="UniPathway" id="UPA00253">
    <property type="reaction ID" value="UER00456"/>
</dbReference>
<dbReference type="EC" id="1.4.1.21" evidence="6"/>
<comment type="miscellaneous">
    <text evidence="6">The iminoaspartate product is unstable in aqueous solution and can decompose to oxaloacetate and ammonia.</text>
</comment>
<keyword evidence="4 6" id="KW-0560">Oxidoreductase</keyword>
<evidence type="ECO:0000256" key="2">
    <source>
        <dbReference type="ARBA" id="ARBA00022642"/>
    </source>
</evidence>
<dbReference type="InterPro" id="IPR020626">
    <property type="entry name" value="Asp_DH_prok"/>
</dbReference>
<dbReference type="GO" id="GO:0016639">
    <property type="term" value="F:oxidoreductase activity, acting on the CH-NH2 group of donors, NAD or NADP as acceptor"/>
    <property type="evidence" value="ECO:0007669"/>
    <property type="project" value="UniProtKB-UniRule"/>
</dbReference>
<dbReference type="PANTHER" id="PTHR31873:SF6">
    <property type="entry name" value="ASPARTATE DEHYDROGENASE DOMAIN-CONTAINING PROTEIN"/>
    <property type="match status" value="1"/>
</dbReference>
<dbReference type="NCBIfam" id="NF009828">
    <property type="entry name" value="PRK13303.1-3"/>
    <property type="match status" value="1"/>
</dbReference>
<feature type="binding site" evidence="6">
    <location>
        <position position="138"/>
    </location>
    <ligand>
        <name>NAD(+)</name>
        <dbReference type="ChEBI" id="CHEBI:57540"/>
    </ligand>
</feature>
<feature type="domain" description="Aspartate/homoserine dehydrogenase NAD-binding" evidence="8">
    <location>
        <begin position="23"/>
        <end position="135"/>
    </location>
</feature>
<dbReference type="SUPFAM" id="SSF55347">
    <property type="entry name" value="Glyceraldehyde-3-phosphate dehydrogenase-like, C-terminal domain"/>
    <property type="match status" value="1"/>
</dbReference>
<dbReference type="InterPro" id="IPR005106">
    <property type="entry name" value="Asp/hSer_DH_NAD-bd"/>
</dbReference>
<comment type="catalytic activity">
    <reaction evidence="6">
        <text>L-aspartate + NADP(+) + H2O = oxaloacetate + NH4(+) + NADPH + H(+)</text>
        <dbReference type="Rhea" id="RHEA:11784"/>
        <dbReference type="ChEBI" id="CHEBI:15377"/>
        <dbReference type="ChEBI" id="CHEBI:15378"/>
        <dbReference type="ChEBI" id="CHEBI:16452"/>
        <dbReference type="ChEBI" id="CHEBI:28938"/>
        <dbReference type="ChEBI" id="CHEBI:29991"/>
        <dbReference type="ChEBI" id="CHEBI:57783"/>
        <dbReference type="ChEBI" id="CHEBI:58349"/>
        <dbReference type="EC" id="1.4.1.21"/>
    </reaction>
</comment>
<evidence type="ECO:0000259" key="7">
    <source>
        <dbReference type="Pfam" id="PF01958"/>
    </source>
</evidence>
<comment type="pathway">
    <text evidence="6">Cofactor biosynthesis; NAD(+) biosynthesis; iminoaspartate from L-aspartate (dehydrogenase route): step 1/1.</text>
</comment>
<keyword evidence="2 6" id="KW-0662">Pyridine nucleotide biosynthesis</keyword>
<dbReference type="SUPFAM" id="SSF51735">
    <property type="entry name" value="NAD(P)-binding Rossmann-fold domains"/>
    <property type="match status" value="1"/>
</dbReference>
<gene>
    <name evidence="6" type="primary">nadX</name>
    <name evidence="9" type="ORF">GGR00_004047</name>
</gene>
<evidence type="ECO:0000313" key="10">
    <source>
        <dbReference type="Proteomes" id="UP000536262"/>
    </source>
</evidence>
<dbReference type="InterPro" id="IPR036291">
    <property type="entry name" value="NAD(P)-bd_dom_sf"/>
</dbReference>
<dbReference type="AlphaFoldDB" id="A0A7X0FB90"/>
<evidence type="ECO:0000259" key="8">
    <source>
        <dbReference type="Pfam" id="PF03447"/>
    </source>
</evidence>
<keyword evidence="10" id="KW-1185">Reference proteome</keyword>
<proteinExistence type="inferred from homology"/>
<comment type="caution">
    <text evidence="9">The sequence shown here is derived from an EMBL/GenBank/DDBJ whole genome shotgun (WGS) entry which is preliminary data.</text>
</comment>
<evidence type="ECO:0000256" key="3">
    <source>
        <dbReference type="ARBA" id="ARBA00022857"/>
    </source>
</evidence>
<protein>
    <recommendedName>
        <fullName evidence="6">L-aspartate dehydrogenase</fullName>
        <ecNumber evidence="6">1.4.1.21</ecNumber>
    </recommendedName>
</protein>
<dbReference type="GO" id="GO:0009435">
    <property type="term" value="P:NAD+ biosynthetic process"/>
    <property type="evidence" value="ECO:0007669"/>
    <property type="project" value="UniProtKB-UniRule"/>
</dbReference>
<dbReference type="Pfam" id="PF01958">
    <property type="entry name" value="Asp_DH_C"/>
    <property type="match status" value="1"/>
</dbReference>
<accession>A0A7X0FB90</accession>
<dbReference type="Gene3D" id="3.40.50.720">
    <property type="entry name" value="NAD(P)-binding Rossmann-like Domain"/>
    <property type="match status" value="1"/>
</dbReference>
<dbReference type="RefSeq" id="WP_343065598.1">
    <property type="nucleotide sequence ID" value="NZ_BAABEG010000002.1"/>
</dbReference>
<evidence type="ECO:0000256" key="6">
    <source>
        <dbReference type="HAMAP-Rule" id="MF_01265"/>
    </source>
</evidence>
<comment type="similarity">
    <text evidence="1 6">Belongs to the L-aspartate dehydrogenase family.</text>
</comment>